<dbReference type="RefSeq" id="WP_248995178.1">
    <property type="nucleotide sequence ID" value="NZ_JAKIKP010000004.1"/>
</dbReference>
<dbReference type="EMBL" id="JAKIKP010000004">
    <property type="protein sequence ID" value="MCL1142494.1"/>
    <property type="molecule type" value="Genomic_DNA"/>
</dbReference>
<name>A0A9X1ZHP2_9GAMM</name>
<gene>
    <name evidence="1" type="ORF">L2672_07290</name>
</gene>
<comment type="caution">
    <text evidence="1">The sequence shown here is derived from an EMBL/GenBank/DDBJ whole genome shotgun (WGS) entry which is preliminary data.</text>
</comment>
<keyword evidence="2" id="KW-1185">Reference proteome</keyword>
<dbReference type="AlphaFoldDB" id="A0A9X1ZHP2"/>
<evidence type="ECO:0000313" key="1">
    <source>
        <dbReference type="EMBL" id="MCL1142494.1"/>
    </source>
</evidence>
<reference evidence="1" key="1">
    <citation type="submission" date="2022-01" db="EMBL/GenBank/DDBJ databases">
        <title>Whole genome-based taxonomy of the Shewanellaceae.</title>
        <authorList>
            <person name="Martin-Rodriguez A.J."/>
        </authorList>
    </citation>
    <scope>NUCLEOTIDE SEQUENCE</scope>
    <source>
        <strain evidence="1">DSM 16422</strain>
    </source>
</reference>
<sequence>MSGIYQQNDIQTPPKLVILYRLEPGCLGPDGLDHIEVFCQIAQRALATLNANICYWQLTPRFDKSLAELQYSLAGKTLTRDKAAIYVSACQADLTQLEEFFEDKLTLLINRYIARKIPHV</sequence>
<evidence type="ECO:0008006" key="3">
    <source>
        <dbReference type="Google" id="ProtNLM"/>
    </source>
</evidence>
<accession>A0A9X1ZHP2</accession>
<organism evidence="1 2">
    <name type="scientific">Shewanella gaetbuli</name>
    <dbReference type="NCBI Taxonomy" id="220752"/>
    <lineage>
        <taxon>Bacteria</taxon>
        <taxon>Pseudomonadati</taxon>
        <taxon>Pseudomonadota</taxon>
        <taxon>Gammaproteobacteria</taxon>
        <taxon>Alteromonadales</taxon>
        <taxon>Shewanellaceae</taxon>
        <taxon>Shewanella</taxon>
    </lineage>
</organism>
<dbReference type="Proteomes" id="UP001139333">
    <property type="component" value="Unassembled WGS sequence"/>
</dbReference>
<evidence type="ECO:0000313" key="2">
    <source>
        <dbReference type="Proteomes" id="UP001139333"/>
    </source>
</evidence>
<protein>
    <recommendedName>
        <fullName evidence="3">Orphan protein</fullName>
    </recommendedName>
</protein>
<proteinExistence type="predicted"/>